<comment type="similarity">
    <text evidence="1">Belongs to the FAH family.</text>
</comment>
<sequence>MADFRKLIRFKDASGQVYYGEAGDLKDITQDGLLGADVPIFEGQNPWTPGFVLTESRRTISEVLAPIEHVPIFYCVGLNYKDHVKEAGAIAPGEYPLIFTKPTGAAAGPFEDIPVHPEAHDLDYEVCSYMQHSAFSTNSRSNRDILQPQVEFSIVIGKKCKNVSATDDPFQYVLGYTAGNDLSSRFWQQPHRGNGQPGIAKSFDKFAPIGPVITSTKVITDSKALSVKTFVNGEQRQDGGTDDWYFDVPCIIRHLSRGVTLQPGTVIMTGTPSGVAAYRKPPLWLQDQDVLETQIENIGTMRNRIIFEK</sequence>
<keyword evidence="2" id="KW-0479">Metal-binding</keyword>
<dbReference type="Gene3D" id="3.90.850.10">
    <property type="entry name" value="Fumarylacetoacetase-like, C-terminal domain"/>
    <property type="match status" value="1"/>
</dbReference>
<dbReference type="Proteomes" id="UP000038010">
    <property type="component" value="Unassembled WGS sequence"/>
</dbReference>
<evidence type="ECO:0000256" key="1">
    <source>
        <dbReference type="ARBA" id="ARBA00010211"/>
    </source>
</evidence>
<protein>
    <submittedName>
        <fullName evidence="4">Fumarylacetoacetate hydrolase domain-containing-like protein</fullName>
    </submittedName>
</protein>
<evidence type="ECO:0000313" key="4">
    <source>
        <dbReference type="EMBL" id="KPI42411.1"/>
    </source>
</evidence>
<dbReference type="SUPFAM" id="SSF56529">
    <property type="entry name" value="FAH"/>
    <property type="match status" value="1"/>
</dbReference>
<dbReference type="EMBL" id="LFJN01000007">
    <property type="protein sequence ID" value="KPI42411.1"/>
    <property type="molecule type" value="Genomic_DNA"/>
</dbReference>
<evidence type="ECO:0000313" key="5">
    <source>
        <dbReference type="Proteomes" id="UP000038010"/>
    </source>
</evidence>
<dbReference type="GO" id="GO:0016787">
    <property type="term" value="F:hydrolase activity"/>
    <property type="evidence" value="ECO:0007669"/>
    <property type="project" value="UniProtKB-KW"/>
</dbReference>
<feature type="domain" description="Fumarylacetoacetase-like C-terminal" evidence="3">
    <location>
        <begin position="150"/>
        <end position="305"/>
    </location>
</feature>
<gene>
    <name evidence="4" type="ORF">AB675_9500</name>
</gene>
<keyword evidence="4" id="KW-0378">Hydrolase</keyword>
<dbReference type="VEuPathDB" id="FungiDB:AB675_9500"/>
<dbReference type="AlphaFoldDB" id="A0A0N0NP68"/>
<dbReference type="STRING" id="1664694.A0A0N0NP68"/>
<proteinExistence type="inferred from homology"/>
<feature type="domain" description="Fumarylacetoacetase-like C-terminal" evidence="3">
    <location>
        <begin position="74"/>
        <end position="126"/>
    </location>
</feature>
<dbReference type="RefSeq" id="XP_018002374.1">
    <property type="nucleotide sequence ID" value="XM_018150040.1"/>
</dbReference>
<accession>A0A0N0NP68</accession>
<keyword evidence="5" id="KW-1185">Reference proteome</keyword>
<reference evidence="4 5" key="1">
    <citation type="submission" date="2015-06" db="EMBL/GenBank/DDBJ databases">
        <title>Draft genome of the ant-associated black yeast Phialophora attae CBS 131958.</title>
        <authorList>
            <person name="Moreno L.F."/>
            <person name="Stielow B.J."/>
            <person name="de Hoog S."/>
            <person name="Vicente V.A."/>
            <person name="Weiss V.A."/>
            <person name="de Vries M."/>
            <person name="Cruz L.M."/>
            <person name="Souza E.M."/>
        </authorList>
    </citation>
    <scope>NUCLEOTIDE SEQUENCE [LARGE SCALE GENOMIC DNA]</scope>
    <source>
        <strain evidence="4 5">CBS 131958</strain>
    </source>
</reference>
<dbReference type="InterPro" id="IPR011234">
    <property type="entry name" value="Fumarylacetoacetase-like_C"/>
</dbReference>
<evidence type="ECO:0000259" key="3">
    <source>
        <dbReference type="Pfam" id="PF01557"/>
    </source>
</evidence>
<dbReference type="PANTHER" id="PTHR11820">
    <property type="entry name" value="ACYLPYRUVASE"/>
    <property type="match status" value="1"/>
</dbReference>
<comment type="caution">
    <text evidence="4">The sequence shown here is derived from an EMBL/GenBank/DDBJ whole genome shotgun (WGS) entry which is preliminary data.</text>
</comment>
<dbReference type="PANTHER" id="PTHR11820:SF112">
    <property type="entry name" value="FUMARYLACETOACETATE HYDROLASE FAMILY PROTEIN (AFU_ORTHOLOGUE AFUA_1G02370)-RELATED"/>
    <property type="match status" value="1"/>
</dbReference>
<dbReference type="GO" id="GO:0046872">
    <property type="term" value="F:metal ion binding"/>
    <property type="evidence" value="ECO:0007669"/>
    <property type="project" value="UniProtKB-KW"/>
</dbReference>
<dbReference type="InterPro" id="IPR036663">
    <property type="entry name" value="Fumarylacetoacetase_C_sf"/>
</dbReference>
<name>A0A0N0NP68_9EURO</name>
<organism evidence="4 5">
    <name type="scientific">Cyphellophora attinorum</name>
    <dbReference type="NCBI Taxonomy" id="1664694"/>
    <lineage>
        <taxon>Eukaryota</taxon>
        <taxon>Fungi</taxon>
        <taxon>Dikarya</taxon>
        <taxon>Ascomycota</taxon>
        <taxon>Pezizomycotina</taxon>
        <taxon>Eurotiomycetes</taxon>
        <taxon>Chaetothyriomycetidae</taxon>
        <taxon>Chaetothyriales</taxon>
        <taxon>Cyphellophoraceae</taxon>
        <taxon>Cyphellophora</taxon>
    </lineage>
</organism>
<dbReference type="GeneID" id="28741920"/>
<dbReference type="Pfam" id="PF01557">
    <property type="entry name" value="FAA_hydrolase"/>
    <property type="match status" value="2"/>
</dbReference>
<evidence type="ECO:0000256" key="2">
    <source>
        <dbReference type="ARBA" id="ARBA00022723"/>
    </source>
</evidence>
<dbReference type="OrthoDB" id="411064at2759"/>